<feature type="region of interest" description="Disordered" evidence="7">
    <location>
        <begin position="572"/>
        <end position="652"/>
    </location>
</feature>
<feature type="compositionally biased region" description="Polar residues" evidence="7">
    <location>
        <begin position="1045"/>
        <end position="1055"/>
    </location>
</feature>
<feature type="compositionally biased region" description="Polar residues" evidence="7">
    <location>
        <begin position="633"/>
        <end position="646"/>
    </location>
</feature>
<proteinExistence type="predicted"/>
<dbReference type="PROSITE" id="PS50960">
    <property type="entry name" value="HTH_PSQ"/>
    <property type="match status" value="2"/>
</dbReference>
<dbReference type="Gene3D" id="1.10.10.60">
    <property type="entry name" value="Homeodomain-like"/>
    <property type="match status" value="2"/>
</dbReference>
<feature type="compositionally biased region" description="Low complexity" evidence="7">
    <location>
        <begin position="797"/>
        <end position="812"/>
    </location>
</feature>
<keyword evidence="5 6" id="KW-0539">Nucleus</keyword>
<dbReference type="Pfam" id="PF05225">
    <property type="entry name" value="HTH_psq"/>
    <property type="match status" value="2"/>
</dbReference>
<feature type="compositionally biased region" description="Polar residues" evidence="7">
    <location>
        <begin position="583"/>
        <end position="611"/>
    </location>
</feature>
<reference evidence="9 10" key="1">
    <citation type="submission" date="2015-04" db="EMBL/GenBank/DDBJ databases">
        <authorList>
            <person name="Syromyatnikov M.Y."/>
            <person name="Popov V.N."/>
        </authorList>
    </citation>
    <scope>NUCLEOTIDE SEQUENCE [LARGE SCALE GENOMIC DNA]</scope>
</reference>
<comment type="subcellular location">
    <subcellularLocation>
        <location evidence="1 6">Nucleus</location>
    </subcellularLocation>
</comment>
<evidence type="ECO:0000313" key="10">
    <source>
        <dbReference type="Proteomes" id="UP000183832"/>
    </source>
</evidence>
<feature type="region of interest" description="Disordered" evidence="7">
    <location>
        <begin position="779"/>
        <end position="836"/>
    </location>
</feature>
<evidence type="ECO:0000256" key="3">
    <source>
        <dbReference type="ARBA" id="ARBA00023125"/>
    </source>
</evidence>
<evidence type="ECO:0000313" key="9">
    <source>
        <dbReference type="EMBL" id="CRL07490.1"/>
    </source>
</evidence>
<dbReference type="GO" id="GO:0006357">
    <property type="term" value="P:regulation of transcription by RNA polymerase II"/>
    <property type="evidence" value="ECO:0007669"/>
    <property type="project" value="TreeGrafter"/>
</dbReference>
<feature type="region of interest" description="Disordered" evidence="7">
    <location>
        <begin position="537"/>
        <end position="556"/>
    </location>
</feature>
<feature type="domain" description="HTH psq-type" evidence="8">
    <location>
        <begin position="734"/>
        <end position="786"/>
    </location>
</feature>
<evidence type="ECO:0000256" key="4">
    <source>
        <dbReference type="ARBA" id="ARBA00023163"/>
    </source>
</evidence>
<gene>
    <name evidence="9" type="ORF">CLUMA_CG020457</name>
</gene>
<feature type="DNA-binding region" description="H-T-H motif" evidence="6">
    <location>
        <begin position="762"/>
        <end position="782"/>
    </location>
</feature>
<feature type="compositionally biased region" description="Low complexity" evidence="7">
    <location>
        <begin position="612"/>
        <end position="625"/>
    </location>
</feature>
<keyword evidence="10" id="KW-1185">Reference proteome</keyword>
<feature type="compositionally biased region" description="Acidic residues" evidence="7">
    <location>
        <begin position="401"/>
        <end position="413"/>
    </location>
</feature>
<dbReference type="FunFam" id="1.10.10.60:FF:000019">
    <property type="entry name" value="Ligand-dependent corepressor isoform 1"/>
    <property type="match status" value="1"/>
</dbReference>
<feature type="domain" description="HTH psq-type" evidence="8">
    <location>
        <begin position="338"/>
        <end position="385"/>
    </location>
</feature>
<dbReference type="InterPro" id="IPR009057">
    <property type="entry name" value="Homeodomain-like_sf"/>
</dbReference>
<evidence type="ECO:0000256" key="1">
    <source>
        <dbReference type="ARBA" id="ARBA00004123"/>
    </source>
</evidence>
<dbReference type="GO" id="GO:0003677">
    <property type="term" value="F:DNA binding"/>
    <property type="evidence" value="ECO:0007669"/>
    <property type="project" value="UniProtKB-UniRule"/>
</dbReference>
<dbReference type="AlphaFoldDB" id="A0A1J1J663"/>
<feature type="region of interest" description="Disordered" evidence="7">
    <location>
        <begin position="978"/>
        <end position="1055"/>
    </location>
</feature>
<dbReference type="InterPro" id="IPR007889">
    <property type="entry name" value="HTH_Psq"/>
</dbReference>
<sequence length="1055" mass="116789">MADCSYIRCIQERRFIKRELQKWYKDMVYIVGLERVAEELMGRRKWKQYQDSLAQSNATGLLEKQSPSIDYQETSNKLTAEKKKKIEIKPEAKEENKLMTIEEDVGEKLEREIKTEEDSDNHIDAKSGLLVTENVTSHSPKPVDWKPQEKCYFCVDGKLLKVNEIGELVVEAGPVQPETELLNKHIIESEDSSSSSETIQKTTIQQSLPSNFIPKNLEALLKTIGVDPNMTSLESMAAAAQLAAFQRLQSVPELNQLNPFYPNVFFQQFQQQISPTTTPDRTSSPSVKIPTNVDLPMPSPTNQSGEQPLDLSAKPGGSSMGDSKNIFKAKPRISTVPGRRSYTEEELNNALQDILSGKLGTRRAAVLYGIPRSTLRNKVYKLAIEQKRELLANNPPIAVLEGDDDDKDSEQEEDKVVNKQNSNDQLQAYLKLFENSQQMKVEPKSNAWSMDPNTLLQSLLLANASGLGGLGGFPSFFQSSSKEELPEFLRKLLTQPKEMKANENDKNDNITNASNGIASPIDRLSMLNLFQQQYNHKANSSATPDMDMEGSDDSTINSSILKVPSVKSLFGPGALSSSSSSSAQNKNGDVSHSTPSTSPQIASVLSTSPHMQPSSGLQQSSSMASHLGLRSPPNLNRQRSESSSPPSAKFNLHDVIRQSISKNFQSNLMEDHKHSTPLMIDPMDPFQNKRPSISVIKNLGGTDISRFGSNPNITQLTPQQLSPNNTGTGGKGTRPKRGKYRNYDRDSLVEAVKAVQRGEMSVHRAGSYYGVPHSTLEYKVKERHLMRPRKREPKPQPLDSSASSSTAKTDLSGLRTIDKNKPIPTSKPPLKPPYVANNGLKMPPFLDPAMAAQLQLQSQLFWQHSGNFPSMPGLDFGRSSSQNSASGFPPSAENFFAQQMIQKIQEEQQQQFKSPVNGNQNNSNVKTQRDSENMFDAGGTNGSSLFLDEVIRQSLDKKTNELNHGTLYEQLLKNTKNSMLSSGASDDNGYSPRSSKAMKRSGSPSDYSQHPEIKRERASPPPNDNDSDYSISGQNLALKEELNGSMKNDISDTNS</sequence>
<dbReference type="OrthoDB" id="10028342at2759"/>
<dbReference type="GO" id="GO:0005634">
    <property type="term" value="C:nucleus"/>
    <property type="evidence" value="ECO:0007669"/>
    <property type="project" value="UniProtKB-SubCell"/>
</dbReference>
<protein>
    <submittedName>
        <fullName evidence="9">CLUMA_CG020457, isoform A</fullName>
    </submittedName>
</protein>
<name>A0A1J1J663_9DIPT</name>
<feature type="region of interest" description="Disordered" evidence="7">
    <location>
        <begin position="905"/>
        <end position="943"/>
    </location>
</feature>
<dbReference type="STRING" id="568069.A0A1J1J663"/>
<feature type="compositionally biased region" description="Polar residues" evidence="7">
    <location>
        <begin position="912"/>
        <end position="926"/>
    </location>
</feature>
<dbReference type="PANTHER" id="PTHR21545">
    <property type="entry name" value="TRANSCRIPTION FACTOR MLR1/2"/>
    <property type="match status" value="1"/>
</dbReference>
<feature type="region of interest" description="Disordered" evidence="7">
    <location>
        <begin position="714"/>
        <end position="740"/>
    </location>
</feature>
<keyword evidence="4" id="KW-0804">Transcription</keyword>
<dbReference type="Proteomes" id="UP000183832">
    <property type="component" value="Unassembled WGS sequence"/>
</dbReference>
<accession>A0A1J1J663</accession>
<keyword evidence="3 6" id="KW-0238">DNA-binding</keyword>
<feature type="DNA-binding region" description="H-T-H motif" evidence="6">
    <location>
        <begin position="361"/>
        <end position="381"/>
    </location>
</feature>
<dbReference type="EMBL" id="CVRI01000072">
    <property type="protein sequence ID" value="CRL07490.1"/>
    <property type="molecule type" value="Genomic_DNA"/>
</dbReference>
<evidence type="ECO:0000256" key="5">
    <source>
        <dbReference type="ARBA" id="ARBA00023242"/>
    </source>
</evidence>
<feature type="region of interest" description="Disordered" evidence="7">
    <location>
        <begin position="395"/>
        <end position="421"/>
    </location>
</feature>
<feature type="compositionally biased region" description="Low complexity" evidence="7">
    <location>
        <begin position="274"/>
        <end position="286"/>
    </location>
</feature>
<evidence type="ECO:0000256" key="6">
    <source>
        <dbReference type="PROSITE-ProRule" id="PRU00320"/>
    </source>
</evidence>
<evidence type="ECO:0000259" key="8">
    <source>
        <dbReference type="PROSITE" id="PS50960"/>
    </source>
</evidence>
<evidence type="ECO:0000256" key="2">
    <source>
        <dbReference type="ARBA" id="ARBA00023015"/>
    </source>
</evidence>
<dbReference type="SUPFAM" id="SSF46689">
    <property type="entry name" value="Homeodomain-like"/>
    <property type="match status" value="2"/>
</dbReference>
<feature type="region of interest" description="Disordered" evidence="7">
    <location>
        <begin position="273"/>
        <end position="325"/>
    </location>
</feature>
<evidence type="ECO:0000256" key="7">
    <source>
        <dbReference type="SAM" id="MobiDB-lite"/>
    </source>
</evidence>
<feature type="compositionally biased region" description="Basic and acidic residues" evidence="7">
    <location>
        <begin position="1009"/>
        <end position="1018"/>
    </location>
</feature>
<keyword evidence="2" id="KW-0805">Transcription regulation</keyword>
<dbReference type="PANTHER" id="PTHR21545:SF13">
    <property type="entry name" value="ECDYSONE-INDUCED PROTEIN 93F, ISOFORM C"/>
    <property type="match status" value="1"/>
</dbReference>
<organism evidence="9 10">
    <name type="scientific">Clunio marinus</name>
    <dbReference type="NCBI Taxonomy" id="568069"/>
    <lineage>
        <taxon>Eukaryota</taxon>
        <taxon>Metazoa</taxon>
        <taxon>Ecdysozoa</taxon>
        <taxon>Arthropoda</taxon>
        <taxon>Hexapoda</taxon>
        <taxon>Insecta</taxon>
        <taxon>Pterygota</taxon>
        <taxon>Neoptera</taxon>
        <taxon>Endopterygota</taxon>
        <taxon>Diptera</taxon>
        <taxon>Nematocera</taxon>
        <taxon>Chironomoidea</taxon>
        <taxon>Chironomidae</taxon>
        <taxon>Clunio</taxon>
    </lineage>
</organism>